<keyword evidence="1" id="KW-0732">Signal</keyword>
<keyword evidence="2" id="KW-1015">Disulfide bond</keyword>
<dbReference type="InterPro" id="IPR001480">
    <property type="entry name" value="Bulb-type_lectin_dom"/>
</dbReference>
<dbReference type="PANTHER" id="PTHR32444">
    <property type="entry name" value="BULB-TYPE LECTIN DOMAIN-CONTAINING PROTEIN"/>
    <property type="match status" value="1"/>
</dbReference>
<feature type="domain" description="Bulb-type lectin" evidence="4">
    <location>
        <begin position="1"/>
        <end position="98"/>
    </location>
</feature>
<dbReference type="Pfam" id="PF01453">
    <property type="entry name" value="B_lectin"/>
    <property type="match status" value="1"/>
</dbReference>
<dbReference type="EMBL" id="CAJVSB020000604">
    <property type="protein sequence ID" value="CAH2056856.1"/>
    <property type="molecule type" value="Genomic_DNA"/>
</dbReference>
<dbReference type="SUPFAM" id="SSF51110">
    <property type="entry name" value="alpha-D-mannose-specific plant lectins"/>
    <property type="match status" value="1"/>
</dbReference>
<accession>A0AAU9S2W9</accession>
<dbReference type="PROSITE" id="PS50927">
    <property type="entry name" value="BULB_LECTIN"/>
    <property type="match status" value="1"/>
</dbReference>
<dbReference type="Proteomes" id="UP000836841">
    <property type="component" value="Unassembled WGS sequence"/>
</dbReference>
<sequence length="198" mass="22605">MGFFNPGKSKKWYLGIWYKKISNGTVVWVANRDTPMNDSSGSVKLNVSGSLVLLDSSNRTVWSSIVNRSVQNPVLQLLDSGNLVVRAAEDQNSEDYLWQSFDYPTDTHLPGMKLGKNAATGKEWYITSWKSKDDPGRGPYKYWMDLTGYPQIFMSNGSTDLYRSGPWNGLRYSGTPSLRPNPIYTYGMYFQKNEVYYR</sequence>
<dbReference type="Gene3D" id="2.90.10.10">
    <property type="entry name" value="Bulb-type lectin domain"/>
    <property type="match status" value="1"/>
</dbReference>
<dbReference type="InterPro" id="IPR036426">
    <property type="entry name" value="Bulb-type_lectin_dom_sf"/>
</dbReference>
<evidence type="ECO:0000313" key="6">
    <source>
        <dbReference type="Proteomes" id="UP000836841"/>
    </source>
</evidence>
<evidence type="ECO:0000313" key="5">
    <source>
        <dbReference type="EMBL" id="CAH2056856.1"/>
    </source>
</evidence>
<organism evidence="5 6">
    <name type="scientific">Thlaspi arvense</name>
    <name type="common">Field penny-cress</name>
    <dbReference type="NCBI Taxonomy" id="13288"/>
    <lineage>
        <taxon>Eukaryota</taxon>
        <taxon>Viridiplantae</taxon>
        <taxon>Streptophyta</taxon>
        <taxon>Embryophyta</taxon>
        <taxon>Tracheophyta</taxon>
        <taxon>Spermatophyta</taxon>
        <taxon>Magnoliopsida</taxon>
        <taxon>eudicotyledons</taxon>
        <taxon>Gunneridae</taxon>
        <taxon>Pentapetalae</taxon>
        <taxon>rosids</taxon>
        <taxon>malvids</taxon>
        <taxon>Brassicales</taxon>
        <taxon>Brassicaceae</taxon>
        <taxon>Thlaspideae</taxon>
        <taxon>Thlaspi</taxon>
    </lineage>
</organism>
<comment type="caution">
    <text evidence="5">The sequence shown here is derived from an EMBL/GenBank/DDBJ whole genome shotgun (WGS) entry which is preliminary data.</text>
</comment>
<dbReference type="AlphaFoldDB" id="A0AAU9S2W9"/>
<reference evidence="5 6" key="1">
    <citation type="submission" date="2022-03" db="EMBL/GenBank/DDBJ databases">
        <authorList>
            <person name="Nunn A."/>
            <person name="Chopra R."/>
            <person name="Nunn A."/>
            <person name="Contreras Garrido A."/>
        </authorList>
    </citation>
    <scope>NUCLEOTIDE SEQUENCE [LARGE SCALE GENOMIC DNA]</scope>
</reference>
<proteinExistence type="predicted"/>
<name>A0AAU9S2W9_THLAR</name>
<protein>
    <recommendedName>
        <fullName evidence="4">Bulb-type lectin domain-containing protein</fullName>
    </recommendedName>
</protein>
<keyword evidence="6" id="KW-1185">Reference proteome</keyword>
<evidence type="ECO:0000256" key="2">
    <source>
        <dbReference type="ARBA" id="ARBA00023157"/>
    </source>
</evidence>
<dbReference type="CDD" id="cd00028">
    <property type="entry name" value="B_lectin"/>
    <property type="match status" value="1"/>
</dbReference>
<evidence type="ECO:0000256" key="3">
    <source>
        <dbReference type="ARBA" id="ARBA00023180"/>
    </source>
</evidence>
<dbReference type="PANTHER" id="PTHR32444:SF235">
    <property type="entry name" value="OS01G0783900 PROTEIN"/>
    <property type="match status" value="1"/>
</dbReference>
<evidence type="ECO:0000259" key="4">
    <source>
        <dbReference type="PROSITE" id="PS50927"/>
    </source>
</evidence>
<evidence type="ECO:0000256" key="1">
    <source>
        <dbReference type="ARBA" id="ARBA00022729"/>
    </source>
</evidence>
<dbReference type="SMART" id="SM00108">
    <property type="entry name" value="B_lectin"/>
    <property type="match status" value="1"/>
</dbReference>
<gene>
    <name evidence="5" type="ORF">TAV2_LOCUS12050</name>
</gene>
<keyword evidence="3" id="KW-0325">Glycoprotein</keyword>